<name>A0A645APB1_9ZZZZ</name>
<proteinExistence type="predicted"/>
<gene>
    <name evidence="1" type="ORF">SDC9_101870</name>
</gene>
<dbReference type="AlphaFoldDB" id="A0A645APB1"/>
<organism evidence="1">
    <name type="scientific">bioreactor metagenome</name>
    <dbReference type="NCBI Taxonomy" id="1076179"/>
    <lineage>
        <taxon>unclassified sequences</taxon>
        <taxon>metagenomes</taxon>
        <taxon>ecological metagenomes</taxon>
    </lineage>
</organism>
<accession>A0A645APB1</accession>
<comment type="caution">
    <text evidence="1">The sequence shown here is derived from an EMBL/GenBank/DDBJ whole genome shotgun (WGS) entry which is preliminary data.</text>
</comment>
<dbReference type="EMBL" id="VSSQ01015107">
    <property type="protein sequence ID" value="MPM55085.1"/>
    <property type="molecule type" value="Genomic_DNA"/>
</dbReference>
<reference evidence="1" key="1">
    <citation type="submission" date="2019-08" db="EMBL/GenBank/DDBJ databases">
        <authorList>
            <person name="Kucharzyk K."/>
            <person name="Murdoch R.W."/>
            <person name="Higgins S."/>
            <person name="Loffler F."/>
        </authorList>
    </citation>
    <scope>NUCLEOTIDE SEQUENCE</scope>
</reference>
<protein>
    <submittedName>
        <fullName evidence="1">Uncharacterized protein</fullName>
    </submittedName>
</protein>
<sequence length="149" mass="16708">MTFFKVRVQYNPPSDSYICLPLKQYTVLLSQTQPALMKFFFAFGYAAADLSFIKTQYLEICAKGHPSSVKYVFNIIHGGEVSLRQSLTGNADQLGKYRVTLFLPSFFALYSATSARLSVFFNFSPSSRCATPMEMLTPTDSPDAIEKSH</sequence>
<evidence type="ECO:0000313" key="1">
    <source>
        <dbReference type="EMBL" id="MPM55085.1"/>
    </source>
</evidence>